<organism evidence="2">
    <name type="scientific">bioreactor metagenome</name>
    <dbReference type="NCBI Taxonomy" id="1076179"/>
    <lineage>
        <taxon>unclassified sequences</taxon>
        <taxon>metagenomes</taxon>
        <taxon>ecological metagenomes</taxon>
    </lineage>
</organism>
<feature type="region of interest" description="Disordered" evidence="1">
    <location>
        <begin position="1"/>
        <end position="21"/>
    </location>
</feature>
<dbReference type="EMBL" id="VSSQ01000501">
    <property type="protein sequence ID" value="MPL96224.1"/>
    <property type="molecule type" value="Genomic_DNA"/>
</dbReference>
<accession>A0A644VXM1</accession>
<gene>
    <name evidence="2" type="ORF">SDC9_42399</name>
</gene>
<proteinExistence type="predicted"/>
<protein>
    <submittedName>
        <fullName evidence="2">Uncharacterized protein</fullName>
    </submittedName>
</protein>
<reference evidence="2" key="1">
    <citation type="submission" date="2019-08" db="EMBL/GenBank/DDBJ databases">
        <authorList>
            <person name="Kucharzyk K."/>
            <person name="Murdoch R.W."/>
            <person name="Higgins S."/>
            <person name="Loffler F."/>
        </authorList>
    </citation>
    <scope>NUCLEOTIDE SEQUENCE</scope>
</reference>
<sequence>MAREVTAHHQKPPVRHESGKPVIPAHMFGHAVDNLEHRADLAVFRGPFLRAAGLVSTHGGKIKFTDVRHGKSAPYMLQSVVS</sequence>
<comment type="caution">
    <text evidence="2">The sequence shown here is derived from an EMBL/GenBank/DDBJ whole genome shotgun (WGS) entry which is preliminary data.</text>
</comment>
<evidence type="ECO:0000313" key="2">
    <source>
        <dbReference type="EMBL" id="MPL96224.1"/>
    </source>
</evidence>
<name>A0A644VXM1_9ZZZZ</name>
<dbReference type="AlphaFoldDB" id="A0A644VXM1"/>
<evidence type="ECO:0000256" key="1">
    <source>
        <dbReference type="SAM" id="MobiDB-lite"/>
    </source>
</evidence>